<dbReference type="PANTHER" id="PTHR34371">
    <property type="entry name" value="OS01G0551000 PROTEIN"/>
    <property type="match status" value="1"/>
</dbReference>
<evidence type="ECO:0000313" key="2">
    <source>
        <dbReference type="EMBL" id="CAA2626446.1"/>
    </source>
</evidence>
<feature type="region of interest" description="Disordered" evidence="1">
    <location>
        <begin position="1"/>
        <end position="42"/>
    </location>
</feature>
<dbReference type="Proteomes" id="UP001189122">
    <property type="component" value="Unassembled WGS sequence"/>
</dbReference>
<dbReference type="AlphaFoldDB" id="A0A7I8J678"/>
<dbReference type="EMBL" id="LR743596">
    <property type="protein sequence ID" value="CAA2626446.1"/>
    <property type="molecule type" value="Genomic_DNA"/>
</dbReference>
<name>A0A7I8J678_SPIIN</name>
<protein>
    <submittedName>
        <fullName evidence="2">Uncharacterized protein</fullName>
    </submittedName>
</protein>
<evidence type="ECO:0000256" key="1">
    <source>
        <dbReference type="SAM" id="MobiDB-lite"/>
    </source>
</evidence>
<accession>A0A7I8J678</accession>
<dbReference type="EMBL" id="CACRZD030000009">
    <property type="protein sequence ID" value="CAA6665757.1"/>
    <property type="molecule type" value="Genomic_DNA"/>
</dbReference>
<reference evidence="2 3" key="1">
    <citation type="submission" date="2019-12" db="EMBL/GenBank/DDBJ databases">
        <authorList>
            <person name="Scholz U."/>
            <person name="Mascher M."/>
            <person name="Fiebig A."/>
        </authorList>
    </citation>
    <scope>NUCLEOTIDE SEQUENCE</scope>
</reference>
<organism evidence="2">
    <name type="scientific">Spirodela intermedia</name>
    <name type="common">Intermediate duckweed</name>
    <dbReference type="NCBI Taxonomy" id="51605"/>
    <lineage>
        <taxon>Eukaryota</taxon>
        <taxon>Viridiplantae</taxon>
        <taxon>Streptophyta</taxon>
        <taxon>Embryophyta</taxon>
        <taxon>Tracheophyta</taxon>
        <taxon>Spermatophyta</taxon>
        <taxon>Magnoliopsida</taxon>
        <taxon>Liliopsida</taxon>
        <taxon>Araceae</taxon>
        <taxon>Lemnoideae</taxon>
        <taxon>Spirodela</taxon>
    </lineage>
</organism>
<gene>
    <name evidence="2" type="ORF">SI7747_09012146</name>
</gene>
<keyword evidence="3" id="KW-1185">Reference proteome</keyword>
<sequence>MMTPPPQAPGRVPFRWEEAPGKPRNSNNCGGTKPASARGLELPPRLAVLSSSSSSSSAWQVAKVADAEVPSKTVLEGTYYVLLGPSASQIDGMSVTGQRSPLSCSSFAFGSQRSGGWFWKRTAPKRSGGDSSSQKAPEAAACLPRSYSHGCRFYVDEREEDVEGEAAAAKATITRHARSRSLPSLSTATSHLWASIYGSLKEAVAGPWTSRKPTTRRWPRDSSADGRLIVTLFGPRKGIEAERRGRGRKVVPTTSRIDIWGPLTPRRCLSGSPTCKLFCTKRWSREQERPTERSNPANSG</sequence>
<proteinExistence type="predicted"/>
<dbReference type="PANTHER" id="PTHR34371:SF6">
    <property type="entry name" value="MEMBRANE-ASSOCIATED KINASE REGULATOR 6"/>
    <property type="match status" value="1"/>
</dbReference>
<evidence type="ECO:0000313" key="3">
    <source>
        <dbReference type="Proteomes" id="UP001189122"/>
    </source>
</evidence>